<reference evidence="3" key="1">
    <citation type="submission" date="2016-10" db="EMBL/GenBank/DDBJ databases">
        <authorList>
            <person name="Varghese N."/>
            <person name="Submissions S."/>
        </authorList>
    </citation>
    <scope>NUCLEOTIDE SEQUENCE [LARGE SCALE GENOMIC DNA]</scope>
    <source>
        <strain evidence="3">KCTC 32247</strain>
    </source>
</reference>
<feature type="domain" description="HTH cro/C1-type" evidence="1">
    <location>
        <begin position="11"/>
        <end position="64"/>
    </location>
</feature>
<dbReference type="STRING" id="1392877.SAMN05216221_0542"/>
<dbReference type="SMART" id="SM00530">
    <property type="entry name" value="HTH_XRE"/>
    <property type="match status" value="1"/>
</dbReference>
<dbReference type="AlphaFoldDB" id="A0A1H1MM97"/>
<dbReference type="Gene3D" id="1.10.260.40">
    <property type="entry name" value="lambda repressor-like DNA-binding domains"/>
    <property type="match status" value="1"/>
</dbReference>
<protein>
    <submittedName>
        <fullName evidence="2">Helix-turn-helix domain-containing protein</fullName>
    </submittedName>
</protein>
<dbReference type="EMBL" id="LT629751">
    <property type="protein sequence ID" value="SDR87515.1"/>
    <property type="molecule type" value="Genomic_DNA"/>
</dbReference>
<dbReference type="OrthoDB" id="8527218at2"/>
<evidence type="ECO:0000259" key="1">
    <source>
        <dbReference type="PROSITE" id="PS50943"/>
    </source>
</evidence>
<dbReference type="InterPro" id="IPR001387">
    <property type="entry name" value="Cro/C1-type_HTH"/>
</dbReference>
<dbReference type="GO" id="GO:0003677">
    <property type="term" value="F:DNA binding"/>
    <property type="evidence" value="ECO:0007669"/>
    <property type="project" value="InterPro"/>
</dbReference>
<evidence type="ECO:0000313" key="2">
    <source>
        <dbReference type="EMBL" id="SDR87515.1"/>
    </source>
</evidence>
<accession>A0A1H1MM97</accession>
<dbReference type="PROSITE" id="PS50943">
    <property type="entry name" value="HTH_CROC1"/>
    <property type="match status" value="1"/>
</dbReference>
<name>A0A1H1MM97_9PSED</name>
<dbReference type="Proteomes" id="UP000243359">
    <property type="component" value="Chromosome I"/>
</dbReference>
<keyword evidence="3" id="KW-1185">Reference proteome</keyword>
<dbReference type="CDD" id="cd00093">
    <property type="entry name" value="HTH_XRE"/>
    <property type="match status" value="1"/>
</dbReference>
<dbReference type="SUPFAM" id="SSF47413">
    <property type="entry name" value="lambda repressor-like DNA-binding domains"/>
    <property type="match status" value="1"/>
</dbReference>
<dbReference type="RefSeq" id="WP_090347499.1">
    <property type="nucleotide sequence ID" value="NZ_LT629751.1"/>
</dbReference>
<dbReference type="InterPro" id="IPR010982">
    <property type="entry name" value="Lambda_DNA-bd_dom_sf"/>
</dbReference>
<organism evidence="2 3">
    <name type="scientific">Pseudomonas oryzae</name>
    <dbReference type="NCBI Taxonomy" id="1392877"/>
    <lineage>
        <taxon>Bacteria</taxon>
        <taxon>Pseudomonadati</taxon>
        <taxon>Pseudomonadota</taxon>
        <taxon>Gammaproteobacteria</taxon>
        <taxon>Pseudomonadales</taxon>
        <taxon>Pseudomonadaceae</taxon>
        <taxon>Pseudomonas</taxon>
    </lineage>
</organism>
<proteinExistence type="predicted"/>
<evidence type="ECO:0000313" key="3">
    <source>
        <dbReference type="Proteomes" id="UP000243359"/>
    </source>
</evidence>
<dbReference type="Pfam" id="PF01381">
    <property type="entry name" value="HTH_3"/>
    <property type="match status" value="1"/>
</dbReference>
<gene>
    <name evidence="2" type="ORF">SAMN05216221_0542</name>
</gene>
<sequence>MELKTALGMALRRARKSKQLSQEDLAGVSSQTYLSMLEGGAKRPTLEKLDAIASAMDVHPLTILADCYLLLDEKLTLDELFSRIRTELSQREAPPKPPAQSSA</sequence>